<keyword evidence="2" id="KW-0238">DNA-binding</keyword>
<dbReference type="SMART" id="SM00895">
    <property type="entry name" value="FCD"/>
    <property type="match status" value="1"/>
</dbReference>
<dbReference type="SUPFAM" id="SSF46785">
    <property type="entry name" value="Winged helix' DNA-binding domain"/>
    <property type="match status" value="1"/>
</dbReference>
<name>A0A193LJ08_9GAMM</name>
<organism evidence="5 6">
    <name type="scientific">Woeseia oceani</name>
    <dbReference type="NCBI Taxonomy" id="1548547"/>
    <lineage>
        <taxon>Bacteria</taxon>
        <taxon>Pseudomonadati</taxon>
        <taxon>Pseudomonadota</taxon>
        <taxon>Gammaproteobacteria</taxon>
        <taxon>Woeseiales</taxon>
        <taxon>Woeseiaceae</taxon>
        <taxon>Woeseia</taxon>
    </lineage>
</organism>
<dbReference type="InterPro" id="IPR011711">
    <property type="entry name" value="GntR_C"/>
</dbReference>
<dbReference type="Proteomes" id="UP000092695">
    <property type="component" value="Chromosome"/>
</dbReference>
<keyword evidence="1" id="KW-0805">Transcription regulation</keyword>
<dbReference type="EMBL" id="CP016268">
    <property type="protein sequence ID" value="ANO52433.1"/>
    <property type="molecule type" value="Genomic_DNA"/>
</dbReference>
<dbReference type="KEGG" id="woc:BA177_15690"/>
<dbReference type="Pfam" id="PF07729">
    <property type="entry name" value="FCD"/>
    <property type="match status" value="1"/>
</dbReference>
<dbReference type="InterPro" id="IPR036388">
    <property type="entry name" value="WH-like_DNA-bd_sf"/>
</dbReference>
<dbReference type="PRINTS" id="PR00035">
    <property type="entry name" value="HTHGNTR"/>
</dbReference>
<dbReference type="Gene3D" id="1.20.120.530">
    <property type="entry name" value="GntR ligand-binding domain-like"/>
    <property type="match status" value="1"/>
</dbReference>
<keyword evidence="3" id="KW-0804">Transcription</keyword>
<protein>
    <recommendedName>
        <fullName evidence="4">HTH gntR-type domain-containing protein</fullName>
    </recommendedName>
</protein>
<dbReference type="SMART" id="SM00345">
    <property type="entry name" value="HTH_GNTR"/>
    <property type="match status" value="1"/>
</dbReference>
<dbReference type="AlphaFoldDB" id="A0A193LJ08"/>
<dbReference type="CDD" id="cd07377">
    <property type="entry name" value="WHTH_GntR"/>
    <property type="match status" value="1"/>
</dbReference>
<reference evidence="5 6" key="1">
    <citation type="submission" date="2016-06" db="EMBL/GenBank/DDBJ databases">
        <title>Complete genome sequence of a deep-branching marine Gamma Proteobacterium Woeseia oceani type strain XK5.</title>
        <authorList>
            <person name="Mu D."/>
            <person name="Du Z."/>
        </authorList>
    </citation>
    <scope>NUCLEOTIDE SEQUENCE [LARGE SCALE GENOMIC DNA]</scope>
    <source>
        <strain evidence="5 6">XK5</strain>
    </source>
</reference>
<evidence type="ECO:0000256" key="1">
    <source>
        <dbReference type="ARBA" id="ARBA00023015"/>
    </source>
</evidence>
<evidence type="ECO:0000256" key="3">
    <source>
        <dbReference type="ARBA" id="ARBA00023163"/>
    </source>
</evidence>
<dbReference type="Pfam" id="PF00392">
    <property type="entry name" value="GntR"/>
    <property type="match status" value="1"/>
</dbReference>
<dbReference type="GO" id="GO:0003677">
    <property type="term" value="F:DNA binding"/>
    <property type="evidence" value="ECO:0007669"/>
    <property type="project" value="UniProtKB-KW"/>
</dbReference>
<keyword evidence="6" id="KW-1185">Reference proteome</keyword>
<feature type="domain" description="HTH gntR-type" evidence="4">
    <location>
        <begin position="1"/>
        <end position="71"/>
    </location>
</feature>
<sequence>MTLSSQIVAQIRDALFAGDLKTGDVLGSEADLAKLFGVSRMSVRDALRSLEAMGIVDIRMGAKGGATIAAGSGDRFADSLAIQLKLIGVTREEILQARAGIESMTVAMATMRGTADDIDRIRQVLVEAEKHLDNPEKSAILGEEFHMAIAQATRNEVLIGQLRAMREVLMPPAQWPDHDQAQKMLDVHLELFRFIESGDAAAARDAMVEHVKHWITA</sequence>
<dbReference type="InterPro" id="IPR000524">
    <property type="entry name" value="Tscrpt_reg_HTH_GntR"/>
</dbReference>
<dbReference type="PANTHER" id="PTHR43537:SF5">
    <property type="entry name" value="UXU OPERON TRANSCRIPTIONAL REGULATOR"/>
    <property type="match status" value="1"/>
</dbReference>
<dbReference type="PANTHER" id="PTHR43537">
    <property type="entry name" value="TRANSCRIPTIONAL REGULATOR, GNTR FAMILY"/>
    <property type="match status" value="1"/>
</dbReference>
<gene>
    <name evidence="5" type="ORF">BA177_15690</name>
</gene>
<accession>A0A193LJ08</accession>
<evidence type="ECO:0000313" key="5">
    <source>
        <dbReference type="EMBL" id="ANO52433.1"/>
    </source>
</evidence>
<evidence type="ECO:0000259" key="4">
    <source>
        <dbReference type="PROSITE" id="PS50949"/>
    </source>
</evidence>
<evidence type="ECO:0000256" key="2">
    <source>
        <dbReference type="ARBA" id="ARBA00023125"/>
    </source>
</evidence>
<dbReference type="STRING" id="1548547.BA177_15690"/>
<dbReference type="InterPro" id="IPR008920">
    <property type="entry name" value="TF_FadR/GntR_C"/>
</dbReference>
<dbReference type="Gene3D" id="1.10.10.10">
    <property type="entry name" value="Winged helix-like DNA-binding domain superfamily/Winged helix DNA-binding domain"/>
    <property type="match status" value="1"/>
</dbReference>
<proteinExistence type="predicted"/>
<dbReference type="GO" id="GO:0003700">
    <property type="term" value="F:DNA-binding transcription factor activity"/>
    <property type="evidence" value="ECO:0007669"/>
    <property type="project" value="InterPro"/>
</dbReference>
<dbReference type="SUPFAM" id="SSF48008">
    <property type="entry name" value="GntR ligand-binding domain-like"/>
    <property type="match status" value="1"/>
</dbReference>
<dbReference type="InterPro" id="IPR036390">
    <property type="entry name" value="WH_DNA-bd_sf"/>
</dbReference>
<evidence type="ECO:0000313" key="6">
    <source>
        <dbReference type="Proteomes" id="UP000092695"/>
    </source>
</evidence>
<dbReference type="PROSITE" id="PS50949">
    <property type="entry name" value="HTH_GNTR"/>
    <property type="match status" value="1"/>
</dbReference>